<dbReference type="KEGG" id="lak:106153559"/>
<keyword evidence="3" id="KW-1185">Reference proteome</keyword>
<proteinExistence type="predicted"/>
<evidence type="ECO:0000313" key="3">
    <source>
        <dbReference type="Proteomes" id="UP000085678"/>
    </source>
</evidence>
<sequence length="411" mass="44641">MTVIRKDSSEDWKELSPSTISLRSHSMLKQVLCLALVALAAAQNVDEQCGTCVVDGGPLTENGAVGYTYDPNDCGGYWVCIRRSERGDDGWMYTVFTKSCAPGTLWNQKVQACSRCDDEAVTCENSGPKPPLGSDQCDGYVDGTTLPPLPPVEQPDQNCTDDAGLMKSSVIGEASKFFIHYPNHDPLGPIFCEPYNFSLSLCRCNAPEYDGVDFGFEGSFYAAGNIAFSVPNSRRNVYFVNESRVGDQSVYLDGMGHIEFPLFKQNSPRAPFSCALWFYVDPMVSNQRKVALVNNAKCHIAPTFELSVQGGEVVVTIVTDNGTFSASGQLGGAYQGEWHHVRASYNGAILSLVLDNSLASEVPADGDLLSNEAAWVVGLNCYQDTQQGGPSSSLTGNVDQLEISFKEYIRP</sequence>
<protein>
    <submittedName>
        <fullName evidence="4">Uncharacterized protein LOC106153559</fullName>
    </submittedName>
</protein>
<dbReference type="AlphaFoldDB" id="A0A1S3HBU6"/>
<dbReference type="Pfam" id="PF13385">
    <property type="entry name" value="Laminin_G_3"/>
    <property type="match status" value="1"/>
</dbReference>
<reference evidence="4" key="1">
    <citation type="submission" date="2025-08" db="UniProtKB">
        <authorList>
            <consortium name="RefSeq"/>
        </authorList>
    </citation>
    <scope>IDENTIFICATION</scope>
    <source>
        <tissue evidence="4">Gonads</tissue>
    </source>
</reference>
<dbReference type="OrthoDB" id="6020543at2759"/>
<keyword evidence="1" id="KW-0732">Signal</keyword>
<dbReference type="GO" id="GO:0008061">
    <property type="term" value="F:chitin binding"/>
    <property type="evidence" value="ECO:0007669"/>
    <property type="project" value="InterPro"/>
</dbReference>
<dbReference type="SUPFAM" id="SSF49899">
    <property type="entry name" value="Concanavalin A-like lectins/glucanases"/>
    <property type="match status" value="1"/>
</dbReference>
<dbReference type="InParanoid" id="A0A1S3HBU6"/>
<dbReference type="Gene3D" id="2.170.140.10">
    <property type="entry name" value="Chitin binding domain"/>
    <property type="match status" value="1"/>
</dbReference>
<dbReference type="GO" id="GO:0005576">
    <property type="term" value="C:extracellular region"/>
    <property type="evidence" value="ECO:0007669"/>
    <property type="project" value="InterPro"/>
</dbReference>
<feature type="domain" description="Chitin-binding type-2" evidence="2">
    <location>
        <begin position="65"/>
        <end position="123"/>
    </location>
</feature>
<dbReference type="Pfam" id="PF01607">
    <property type="entry name" value="CBM_14"/>
    <property type="match status" value="1"/>
</dbReference>
<feature type="chain" id="PRO_5010342583" evidence="1">
    <location>
        <begin position="43"/>
        <end position="411"/>
    </location>
</feature>
<evidence type="ECO:0000259" key="2">
    <source>
        <dbReference type="Pfam" id="PF01607"/>
    </source>
</evidence>
<dbReference type="InterPro" id="IPR036508">
    <property type="entry name" value="Chitin-bd_dom_sf"/>
</dbReference>
<dbReference type="GeneID" id="106153559"/>
<feature type="signal peptide" evidence="1">
    <location>
        <begin position="1"/>
        <end position="42"/>
    </location>
</feature>
<evidence type="ECO:0000313" key="4">
    <source>
        <dbReference type="RefSeq" id="XP_013382986.1"/>
    </source>
</evidence>
<organism evidence="3 4">
    <name type="scientific">Lingula anatina</name>
    <name type="common">Brachiopod</name>
    <name type="synonym">Lingula unguis</name>
    <dbReference type="NCBI Taxonomy" id="7574"/>
    <lineage>
        <taxon>Eukaryota</taxon>
        <taxon>Metazoa</taxon>
        <taxon>Spiralia</taxon>
        <taxon>Lophotrochozoa</taxon>
        <taxon>Brachiopoda</taxon>
        <taxon>Linguliformea</taxon>
        <taxon>Lingulata</taxon>
        <taxon>Lingulida</taxon>
        <taxon>Linguloidea</taxon>
        <taxon>Lingulidae</taxon>
        <taxon>Lingula</taxon>
    </lineage>
</organism>
<gene>
    <name evidence="4" type="primary">LOC106153559</name>
</gene>
<dbReference type="Gene3D" id="2.60.120.200">
    <property type="match status" value="1"/>
</dbReference>
<dbReference type="Proteomes" id="UP000085678">
    <property type="component" value="Unplaced"/>
</dbReference>
<dbReference type="InterPro" id="IPR002557">
    <property type="entry name" value="Chitin-bd_dom"/>
</dbReference>
<dbReference type="InterPro" id="IPR013320">
    <property type="entry name" value="ConA-like_dom_sf"/>
</dbReference>
<evidence type="ECO:0000256" key="1">
    <source>
        <dbReference type="SAM" id="SignalP"/>
    </source>
</evidence>
<dbReference type="SUPFAM" id="SSF57625">
    <property type="entry name" value="Invertebrate chitin-binding proteins"/>
    <property type="match status" value="1"/>
</dbReference>
<accession>A0A1S3HBU6</accession>
<name>A0A1S3HBU6_LINAN</name>
<dbReference type="RefSeq" id="XP_013382986.1">
    <property type="nucleotide sequence ID" value="XM_013527532.1"/>
</dbReference>